<dbReference type="EnsemblPlants" id="OGLUM03G19960.1">
    <property type="protein sequence ID" value="OGLUM03G19960.1"/>
    <property type="gene ID" value="OGLUM03G19960"/>
</dbReference>
<dbReference type="Gramene" id="OGLUM03G19960.1">
    <property type="protein sequence ID" value="OGLUM03G19960.1"/>
    <property type="gene ID" value="OGLUM03G19960"/>
</dbReference>
<accession>A0A0D9Z838</accession>
<proteinExistence type="predicted"/>
<reference evidence="1" key="1">
    <citation type="submission" date="2015-04" db="UniProtKB">
        <authorList>
            <consortium name="EnsemblPlants"/>
        </authorList>
    </citation>
    <scope>IDENTIFICATION</scope>
</reference>
<organism evidence="1">
    <name type="scientific">Oryza glumipatula</name>
    <dbReference type="NCBI Taxonomy" id="40148"/>
    <lineage>
        <taxon>Eukaryota</taxon>
        <taxon>Viridiplantae</taxon>
        <taxon>Streptophyta</taxon>
        <taxon>Embryophyta</taxon>
        <taxon>Tracheophyta</taxon>
        <taxon>Spermatophyta</taxon>
        <taxon>Magnoliopsida</taxon>
        <taxon>Liliopsida</taxon>
        <taxon>Poales</taxon>
        <taxon>Poaceae</taxon>
        <taxon>BOP clade</taxon>
        <taxon>Oryzoideae</taxon>
        <taxon>Oryzeae</taxon>
        <taxon>Oryzinae</taxon>
        <taxon>Oryza</taxon>
    </lineage>
</organism>
<evidence type="ECO:0000313" key="2">
    <source>
        <dbReference type="Proteomes" id="UP000026961"/>
    </source>
</evidence>
<keyword evidence="2" id="KW-1185">Reference proteome</keyword>
<dbReference type="AlphaFoldDB" id="A0A0D9Z838"/>
<reference evidence="1" key="2">
    <citation type="submission" date="2018-05" db="EMBL/GenBank/DDBJ databases">
        <title>OgluRS3 (Oryza glumaepatula Reference Sequence Version 3).</title>
        <authorList>
            <person name="Zhang J."/>
            <person name="Kudrna D."/>
            <person name="Lee S."/>
            <person name="Talag J."/>
            <person name="Welchert J."/>
            <person name="Wing R.A."/>
        </authorList>
    </citation>
    <scope>NUCLEOTIDE SEQUENCE [LARGE SCALE GENOMIC DNA]</scope>
</reference>
<dbReference type="HOGENOM" id="CLU_2708695_0_0_1"/>
<dbReference type="STRING" id="40148.A0A0D9Z838"/>
<sequence>MDNSTDHAPVTRFAYLDSTTILPKGLASEGIYPTIYLRFKPQFANLCYKEIQDIITILRFDGSSNQYRLIVARA</sequence>
<protein>
    <submittedName>
        <fullName evidence="1">Uncharacterized protein</fullName>
    </submittedName>
</protein>
<name>A0A0D9Z838_9ORYZ</name>
<dbReference type="eggNOG" id="KOG1350">
    <property type="taxonomic scope" value="Eukaryota"/>
</dbReference>
<dbReference type="Proteomes" id="UP000026961">
    <property type="component" value="Chromosome 3"/>
</dbReference>
<evidence type="ECO:0000313" key="1">
    <source>
        <dbReference type="EnsemblPlants" id="OGLUM03G19960.1"/>
    </source>
</evidence>